<dbReference type="SUPFAM" id="SSF47616">
    <property type="entry name" value="GST C-terminal domain-like"/>
    <property type="match status" value="1"/>
</dbReference>
<evidence type="ECO:0000259" key="1">
    <source>
        <dbReference type="PROSITE" id="PS50404"/>
    </source>
</evidence>
<name>A0ABU1HAV4_9GAMM</name>
<dbReference type="PANTHER" id="PTHR42673">
    <property type="entry name" value="MALEYLACETOACETATE ISOMERASE"/>
    <property type="match status" value="1"/>
</dbReference>
<dbReference type="Gene3D" id="1.20.1050.10">
    <property type="match status" value="1"/>
</dbReference>
<dbReference type="SFLD" id="SFLDS00019">
    <property type="entry name" value="Glutathione_Transferase_(cytos"/>
    <property type="match status" value="1"/>
</dbReference>
<keyword evidence="3" id="KW-1185">Reference proteome</keyword>
<dbReference type="Gene3D" id="3.40.30.10">
    <property type="entry name" value="Glutaredoxin"/>
    <property type="match status" value="1"/>
</dbReference>
<organism evidence="2 3">
    <name type="scientific">Franzmannia qiaohouensis</name>
    <dbReference type="NCBI Taxonomy" id="1329370"/>
    <lineage>
        <taxon>Bacteria</taxon>
        <taxon>Pseudomonadati</taxon>
        <taxon>Pseudomonadota</taxon>
        <taxon>Gammaproteobacteria</taxon>
        <taxon>Oceanospirillales</taxon>
        <taxon>Halomonadaceae</taxon>
        <taxon>Franzmannia</taxon>
    </lineage>
</organism>
<dbReference type="InterPro" id="IPR036249">
    <property type="entry name" value="Thioredoxin-like_sf"/>
</dbReference>
<protein>
    <submittedName>
        <fullName evidence="2">Glutathione S-transferase family protein</fullName>
    </submittedName>
</protein>
<dbReference type="InterPro" id="IPR036282">
    <property type="entry name" value="Glutathione-S-Trfase_C_sf"/>
</dbReference>
<dbReference type="InterPro" id="IPR040079">
    <property type="entry name" value="Glutathione_S-Trfase"/>
</dbReference>
<accession>A0ABU1HAV4</accession>
<evidence type="ECO:0000313" key="3">
    <source>
        <dbReference type="Proteomes" id="UP001251374"/>
    </source>
</evidence>
<dbReference type="InterPro" id="IPR004045">
    <property type="entry name" value="Glutathione_S-Trfase_N"/>
</dbReference>
<dbReference type="PANTHER" id="PTHR42673:SF4">
    <property type="entry name" value="MALEYLACETOACETATE ISOMERASE"/>
    <property type="match status" value="1"/>
</dbReference>
<reference evidence="2 3" key="1">
    <citation type="submission" date="2023-04" db="EMBL/GenBank/DDBJ databases">
        <title>A long-awaited taxogenomic arrangement of the family Halomonadaceae.</title>
        <authorList>
            <person name="De La Haba R."/>
            <person name="Chuvochina M."/>
            <person name="Wittouck S."/>
            <person name="Arahal D.R."/>
            <person name="Sanchez-Porro C."/>
            <person name="Hugenholtz P."/>
            <person name="Ventosa A."/>
        </authorList>
    </citation>
    <scope>NUCLEOTIDE SEQUENCE [LARGE SCALE GENOMIC DNA]</scope>
    <source>
        <strain evidence="2 3">DSM 26770</strain>
    </source>
</reference>
<dbReference type="CDD" id="cd03194">
    <property type="entry name" value="GST_C_3"/>
    <property type="match status" value="1"/>
</dbReference>
<sequence>MYRLHIANKHYSSWSLRPWVLMRELGIAFEEQLSPFEPDSSWTRFRDFSPTGLVPCLVDGQHVVWESLAIVEYLAERHPGVWPADTAARAWARCASAEMHAGFAALRSQCPMSCGVRVRMAHLDDALLGSLARLDELWQQGLTRFGGPFLAGTAFSAVDAFFAPVAFRVQSFGLPLGEASAAYVERLLALSSMQQWYAEALAEPWIDPQHEQEVEACGSVLADYRKPDKPRRWPGA</sequence>
<gene>
    <name evidence="2" type="ORF">QC821_02550</name>
</gene>
<proteinExistence type="predicted"/>
<dbReference type="Proteomes" id="UP001251374">
    <property type="component" value="Unassembled WGS sequence"/>
</dbReference>
<dbReference type="EMBL" id="JARWAM010000002">
    <property type="protein sequence ID" value="MDR5904148.1"/>
    <property type="molecule type" value="Genomic_DNA"/>
</dbReference>
<dbReference type="Pfam" id="PF13409">
    <property type="entry name" value="GST_N_2"/>
    <property type="match status" value="1"/>
</dbReference>
<dbReference type="CDD" id="cd03043">
    <property type="entry name" value="GST_N_1"/>
    <property type="match status" value="1"/>
</dbReference>
<dbReference type="SFLD" id="SFLDG00358">
    <property type="entry name" value="Main_(cytGST)"/>
    <property type="match status" value="1"/>
</dbReference>
<dbReference type="RefSeq" id="WP_163503750.1">
    <property type="nucleotide sequence ID" value="NZ_JARWAM010000002.1"/>
</dbReference>
<dbReference type="PROSITE" id="PS50404">
    <property type="entry name" value="GST_NTER"/>
    <property type="match status" value="1"/>
</dbReference>
<feature type="domain" description="GST N-terminal" evidence="1">
    <location>
        <begin position="1"/>
        <end position="82"/>
    </location>
</feature>
<comment type="caution">
    <text evidence="2">The sequence shown here is derived from an EMBL/GenBank/DDBJ whole genome shotgun (WGS) entry which is preliminary data.</text>
</comment>
<dbReference type="SUPFAM" id="SSF52833">
    <property type="entry name" value="Thioredoxin-like"/>
    <property type="match status" value="1"/>
</dbReference>
<evidence type="ECO:0000313" key="2">
    <source>
        <dbReference type="EMBL" id="MDR5904148.1"/>
    </source>
</evidence>